<reference evidence="4 5" key="1">
    <citation type="submission" date="2018-09" db="EMBL/GenBank/DDBJ databases">
        <title>Genomic Encyclopedia of Archaeal and Bacterial Type Strains, Phase II (KMG-II): from individual species to whole genera.</title>
        <authorList>
            <person name="Goeker M."/>
        </authorList>
    </citation>
    <scope>NUCLEOTIDE SEQUENCE [LARGE SCALE GENOMIC DNA]</scope>
    <source>
        <strain evidence="4 5">DSM 17008</strain>
    </source>
</reference>
<dbReference type="AlphaFoldDB" id="A0A419V466"/>
<name>A0A419V466_9BACL</name>
<dbReference type="Gene3D" id="3.10.450.40">
    <property type="match status" value="2"/>
</dbReference>
<keyword evidence="2" id="KW-0732">Signal</keyword>
<sequence>MKKLIIITLCIIAIGAVAVGVQMFSASADDPSLNSEEAKELAASRYPGEVTVIELNNESGEQIYTMEIDGNDNDYRLKLNADSGDVVELSEITNADSQEEASEESAADTASEPEPAAEESSSEEASPAEEESSRETGSSSNQLPISMDDAKSIALEEVGGGSVTDIELDDDDGRVLYELEIVSSQGEVDVDVDARTGEIIVISYD</sequence>
<feature type="signal peptide" evidence="2">
    <location>
        <begin position="1"/>
        <end position="28"/>
    </location>
</feature>
<dbReference type="OrthoDB" id="5361545at2"/>
<feature type="region of interest" description="Disordered" evidence="1">
    <location>
        <begin position="91"/>
        <end position="152"/>
    </location>
</feature>
<evidence type="ECO:0000259" key="3">
    <source>
        <dbReference type="Pfam" id="PF03413"/>
    </source>
</evidence>
<dbReference type="EMBL" id="RAPK01000008">
    <property type="protein sequence ID" value="RKD73319.1"/>
    <property type="molecule type" value="Genomic_DNA"/>
</dbReference>
<feature type="domain" description="PepSY" evidence="3">
    <location>
        <begin position="33"/>
        <end position="88"/>
    </location>
</feature>
<organism evidence="4 5">
    <name type="scientific">Sinobaca qinghaiensis</name>
    <dbReference type="NCBI Taxonomy" id="342944"/>
    <lineage>
        <taxon>Bacteria</taxon>
        <taxon>Bacillati</taxon>
        <taxon>Bacillota</taxon>
        <taxon>Bacilli</taxon>
        <taxon>Bacillales</taxon>
        <taxon>Sporolactobacillaceae</taxon>
        <taxon>Sinobaca</taxon>
    </lineage>
</organism>
<feature type="chain" id="PRO_5019024057" evidence="2">
    <location>
        <begin position="29"/>
        <end position="205"/>
    </location>
</feature>
<evidence type="ECO:0000313" key="4">
    <source>
        <dbReference type="EMBL" id="RKD73319.1"/>
    </source>
</evidence>
<comment type="caution">
    <text evidence="4">The sequence shown here is derived from an EMBL/GenBank/DDBJ whole genome shotgun (WGS) entry which is preliminary data.</text>
</comment>
<feature type="domain" description="PepSY" evidence="3">
    <location>
        <begin position="144"/>
        <end position="200"/>
    </location>
</feature>
<accession>A0A419V466</accession>
<dbReference type="Pfam" id="PF03413">
    <property type="entry name" value="PepSY"/>
    <property type="match status" value="2"/>
</dbReference>
<keyword evidence="5" id="KW-1185">Reference proteome</keyword>
<dbReference type="InterPro" id="IPR025711">
    <property type="entry name" value="PepSY"/>
</dbReference>
<evidence type="ECO:0000313" key="5">
    <source>
        <dbReference type="Proteomes" id="UP000285120"/>
    </source>
</evidence>
<evidence type="ECO:0000256" key="2">
    <source>
        <dbReference type="SAM" id="SignalP"/>
    </source>
</evidence>
<dbReference type="Proteomes" id="UP000285120">
    <property type="component" value="Unassembled WGS sequence"/>
</dbReference>
<feature type="compositionally biased region" description="Acidic residues" evidence="1">
    <location>
        <begin position="97"/>
        <end position="106"/>
    </location>
</feature>
<protein>
    <submittedName>
        <fullName evidence="4">Putative membrane protein YkoI</fullName>
    </submittedName>
</protein>
<dbReference type="RefSeq" id="WP_120192798.1">
    <property type="nucleotide sequence ID" value="NZ_RAPK01000008.1"/>
</dbReference>
<gene>
    <name evidence="4" type="ORF">ATL39_1611</name>
</gene>
<feature type="compositionally biased region" description="Acidic residues" evidence="1">
    <location>
        <begin position="115"/>
        <end position="132"/>
    </location>
</feature>
<proteinExistence type="predicted"/>
<evidence type="ECO:0000256" key="1">
    <source>
        <dbReference type="SAM" id="MobiDB-lite"/>
    </source>
</evidence>